<sequence>MTASRVLVLALELGDGPLICRWAQEGRLPAIRALLERGRSGPLATTAELLHVSPLPSLYTGTGPGEHGVYFTFQPAPGLQGWQRFQEGIYGQPSLWQLASEQGRRCTVLDAPYTHPEPGYQGLQILNWGTWAHYLPPGSTPPGLLRELEKACGAYPLGLEAHDIGFMELDPADMSRRLVEALRRRAEASRWLMRRQPWDLFFTVLDESHPAAHYCWRPDGGGESQPHLLAVYEELDRTVAALVEEAGPEATVILVSGDAIGPNHAGWHLLPEILARLGLFSSADLPADGAQKAAAPRDKKLDPVKALRDLLPTDLRKSLARMLPTALRDRLAKRVDTAAIDWARTKAYCLLTDLEGCIRINLKGREPEGIVEPGAEHEALCAEIEEALGALVNPATGRPAVARVLRAGEAFPGPRRDWLPDLVVLWDREAPITALASPRIGTVAGPSPDHRPGTHAGPGFAVVAGPGVAPGALPAGAHIEDLAPAVLAALGCTVPSHMTGNPRNFLQAAAGKGA</sequence>
<evidence type="ECO:0000313" key="2">
    <source>
        <dbReference type="Proteomes" id="UP001301140"/>
    </source>
</evidence>
<comment type="caution">
    <text evidence="1">The sequence shown here is derived from an EMBL/GenBank/DDBJ whole genome shotgun (WGS) entry which is preliminary data.</text>
</comment>
<dbReference type="InterPro" id="IPR002591">
    <property type="entry name" value="Phosphodiest/P_Trfase"/>
</dbReference>
<keyword evidence="2" id="KW-1185">Reference proteome</keyword>
<dbReference type="AlphaFoldDB" id="A0AAP3XST7"/>
<dbReference type="InterPro" id="IPR017850">
    <property type="entry name" value="Alkaline_phosphatase_core_sf"/>
</dbReference>
<accession>A0AAP3XST7</accession>
<evidence type="ECO:0000313" key="1">
    <source>
        <dbReference type="EMBL" id="MDF1587373.1"/>
    </source>
</evidence>
<gene>
    <name evidence="1" type="ORF">PZ740_13380</name>
</gene>
<protein>
    <submittedName>
        <fullName evidence="1">Alkaline phosphatase family protein</fullName>
    </submittedName>
</protein>
<organism evidence="1 2">
    <name type="scientific">Marinimicrococcus flavescens</name>
    <dbReference type="NCBI Taxonomy" id="3031815"/>
    <lineage>
        <taxon>Bacteria</taxon>
        <taxon>Pseudomonadati</taxon>
        <taxon>Pseudomonadota</taxon>
        <taxon>Alphaproteobacteria</taxon>
        <taxon>Geminicoccales</taxon>
        <taxon>Geminicoccaceae</taxon>
        <taxon>Marinimicrococcus</taxon>
    </lineage>
</organism>
<reference evidence="1 2" key="1">
    <citation type="submission" date="2023-03" db="EMBL/GenBank/DDBJ databases">
        <title>YIM 152171 draft genome.</title>
        <authorList>
            <person name="Yang Z."/>
        </authorList>
    </citation>
    <scope>NUCLEOTIDE SEQUENCE [LARGE SCALE GENOMIC DNA]</scope>
    <source>
        <strain evidence="1 2">YIM 152171</strain>
    </source>
</reference>
<dbReference type="SUPFAM" id="SSF53649">
    <property type="entry name" value="Alkaline phosphatase-like"/>
    <property type="match status" value="1"/>
</dbReference>
<dbReference type="Proteomes" id="UP001301140">
    <property type="component" value="Unassembled WGS sequence"/>
</dbReference>
<name>A0AAP3XST7_9PROT</name>
<dbReference type="EMBL" id="JARGEQ010000126">
    <property type="protein sequence ID" value="MDF1587373.1"/>
    <property type="molecule type" value="Genomic_DNA"/>
</dbReference>
<dbReference type="Gene3D" id="3.40.720.10">
    <property type="entry name" value="Alkaline Phosphatase, subunit A"/>
    <property type="match status" value="1"/>
</dbReference>
<dbReference type="Pfam" id="PF01663">
    <property type="entry name" value="Phosphodiest"/>
    <property type="match status" value="1"/>
</dbReference>
<dbReference type="RefSeq" id="WP_327789792.1">
    <property type="nucleotide sequence ID" value="NZ_JARGEQ010000126.1"/>
</dbReference>
<proteinExistence type="predicted"/>